<dbReference type="InterPro" id="IPR012338">
    <property type="entry name" value="Beta-lactam/transpept-like"/>
</dbReference>
<dbReference type="AlphaFoldDB" id="A0A4Q7MVV0"/>
<dbReference type="GO" id="GO:0000270">
    <property type="term" value="P:peptidoglycan metabolic process"/>
    <property type="evidence" value="ECO:0007669"/>
    <property type="project" value="TreeGrafter"/>
</dbReference>
<dbReference type="GO" id="GO:0004185">
    <property type="term" value="F:serine-type carboxypeptidase activity"/>
    <property type="evidence" value="ECO:0007669"/>
    <property type="project" value="InterPro"/>
</dbReference>
<dbReference type="SUPFAM" id="SSF56601">
    <property type="entry name" value="beta-lactamase/transpeptidase-like"/>
    <property type="match status" value="1"/>
</dbReference>
<keyword evidence="3" id="KW-0732">Signal</keyword>
<feature type="signal peptide" evidence="3">
    <location>
        <begin position="1"/>
        <end position="17"/>
    </location>
</feature>
<dbReference type="EMBL" id="SGXA01000002">
    <property type="protein sequence ID" value="RZS72159.1"/>
    <property type="molecule type" value="Genomic_DNA"/>
</dbReference>
<keyword evidence="5" id="KW-1185">Reference proteome</keyword>
<keyword evidence="2" id="KW-0378">Hydrolase</keyword>
<proteinExistence type="inferred from homology"/>
<protein>
    <submittedName>
        <fullName evidence="4">D-alanyl-D-alanine carboxypeptidase/D-alanyl-D-alanine-endopeptidase (Penicillin-binding protein 4)</fullName>
    </submittedName>
</protein>
<dbReference type="OrthoDB" id="9802627at2"/>
<name>A0A4Q7MVV0_9BACT</name>
<dbReference type="NCBIfam" id="TIGR00666">
    <property type="entry name" value="PBP4"/>
    <property type="match status" value="1"/>
</dbReference>
<dbReference type="GO" id="GO:0006508">
    <property type="term" value="P:proteolysis"/>
    <property type="evidence" value="ECO:0007669"/>
    <property type="project" value="InterPro"/>
</dbReference>
<dbReference type="Pfam" id="PF02113">
    <property type="entry name" value="Peptidase_S13"/>
    <property type="match status" value="1"/>
</dbReference>
<dbReference type="InterPro" id="IPR000667">
    <property type="entry name" value="Peptidase_S13"/>
</dbReference>
<dbReference type="PROSITE" id="PS51257">
    <property type="entry name" value="PROKAR_LIPOPROTEIN"/>
    <property type="match status" value="1"/>
</dbReference>
<feature type="chain" id="PRO_5020977727" evidence="3">
    <location>
        <begin position="18"/>
        <end position="462"/>
    </location>
</feature>
<evidence type="ECO:0000313" key="4">
    <source>
        <dbReference type="EMBL" id="RZS72159.1"/>
    </source>
</evidence>
<gene>
    <name evidence="4" type="ORF">EV199_4074</name>
</gene>
<organism evidence="4 5">
    <name type="scientific">Pseudobacter ginsenosidimutans</name>
    <dbReference type="NCBI Taxonomy" id="661488"/>
    <lineage>
        <taxon>Bacteria</taxon>
        <taxon>Pseudomonadati</taxon>
        <taxon>Bacteroidota</taxon>
        <taxon>Chitinophagia</taxon>
        <taxon>Chitinophagales</taxon>
        <taxon>Chitinophagaceae</taxon>
        <taxon>Pseudobacter</taxon>
    </lineage>
</organism>
<dbReference type="Gene3D" id="3.40.710.10">
    <property type="entry name" value="DD-peptidase/beta-lactamase superfamily"/>
    <property type="match status" value="2"/>
</dbReference>
<keyword evidence="4" id="KW-0645">Protease</keyword>
<reference evidence="4 5" key="1">
    <citation type="submission" date="2019-02" db="EMBL/GenBank/DDBJ databases">
        <title>Genomic Encyclopedia of Type Strains, Phase IV (KMG-IV): sequencing the most valuable type-strain genomes for metagenomic binning, comparative biology and taxonomic classification.</title>
        <authorList>
            <person name="Goeker M."/>
        </authorList>
    </citation>
    <scope>NUCLEOTIDE SEQUENCE [LARGE SCALE GENOMIC DNA]</scope>
    <source>
        <strain evidence="4 5">DSM 18116</strain>
    </source>
</reference>
<dbReference type="Proteomes" id="UP000293874">
    <property type="component" value="Unassembled WGS sequence"/>
</dbReference>
<comment type="caution">
    <text evidence="4">The sequence shown here is derived from an EMBL/GenBank/DDBJ whole genome shotgun (WGS) entry which is preliminary data.</text>
</comment>
<dbReference type="PANTHER" id="PTHR30023">
    <property type="entry name" value="D-ALANYL-D-ALANINE CARBOXYPEPTIDASE"/>
    <property type="match status" value="1"/>
</dbReference>
<evidence type="ECO:0000256" key="3">
    <source>
        <dbReference type="SAM" id="SignalP"/>
    </source>
</evidence>
<evidence type="ECO:0000256" key="2">
    <source>
        <dbReference type="ARBA" id="ARBA00022801"/>
    </source>
</evidence>
<evidence type="ECO:0000256" key="1">
    <source>
        <dbReference type="ARBA" id="ARBA00006096"/>
    </source>
</evidence>
<dbReference type="PRINTS" id="PR00922">
    <property type="entry name" value="DADACBPTASE3"/>
</dbReference>
<comment type="similarity">
    <text evidence="1">Belongs to the peptidase S13 family.</text>
</comment>
<dbReference type="RefSeq" id="WP_130542604.1">
    <property type="nucleotide sequence ID" value="NZ_CP042431.1"/>
</dbReference>
<evidence type="ECO:0000313" key="5">
    <source>
        <dbReference type="Proteomes" id="UP000293874"/>
    </source>
</evidence>
<dbReference type="PANTHER" id="PTHR30023:SF0">
    <property type="entry name" value="PENICILLIN-SENSITIVE CARBOXYPEPTIDASE A"/>
    <property type="match status" value="1"/>
</dbReference>
<keyword evidence="4" id="KW-0121">Carboxypeptidase</keyword>
<accession>A0A4Q7MVV0</accession>
<sequence length="462" mass="52004">MKISLWSFLAIALFASACTSTRPITQGSAVKQDYVAEHLLNDSTLQNAQVGVAVYDPAAGKYLYSYQAEKYFTPASNTKLLSCYAAMKYLGDSIVGLNYFENDTAIFLSPTGDPTLLHPDYKQQPVISFLQQSKKNLYINPPKWKTTAWGEGWSWDDYADDYMVERSALPVYGNVVEWVQENNDTTGSSNPDFVPSPSIYSNPEVNWKVRFTEDTSRRFRVGRELNANTFFITQGLEKKASRYVPFVTNGIQSALELIPEVIGKEIAETPPATRRRFDRAGGIQLLGVNSILSQPLDSMLRPMMHRSDNFFAEQCLQMVSYELFREFNEQKVIDTMMKTVLNDLPQSPAWADGSGLSRMNLFTPQDFVVLLQKMEKEYGMDRLKNILATGGTGTLKNYYLSDSGYIYAKTGTLRGVVALSGFLMTEKGKTLIFSILVNNHNGSSVAIRRKVEGFLTEIRRKN</sequence>